<dbReference type="AlphaFoldDB" id="A0A016VB44"/>
<dbReference type="Proteomes" id="UP000024635">
    <property type="component" value="Unassembled WGS sequence"/>
</dbReference>
<protein>
    <submittedName>
        <fullName evidence="2">Uncharacterized protein</fullName>
    </submittedName>
</protein>
<organism evidence="2 3">
    <name type="scientific">Ancylostoma ceylanicum</name>
    <dbReference type="NCBI Taxonomy" id="53326"/>
    <lineage>
        <taxon>Eukaryota</taxon>
        <taxon>Metazoa</taxon>
        <taxon>Ecdysozoa</taxon>
        <taxon>Nematoda</taxon>
        <taxon>Chromadorea</taxon>
        <taxon>Rhabditida</taxon>
        <taxon>Rhabditina</taxon>
        <taxon>Rhabditomorpha</taxon>
        <taxon>Strongyloidea</taxon>
        <taxon>Ancylostomatidae</taxon>
        <taxon>Ancylostomatinae</taxon>
        <taxon>Ancylostoma</taxon>
    </lineage>
</organism>
<proteinExistence type="predicted"/>
<feature type="signal peptide" evidence="1">
    <location>
        <begin position="1"/>
        <end position="27"/>
    </location>
</feature>
<name>A0A016VB44_9BILA</name>
<evidence type="ECO:0000256" key="1">
    <source>
        <dbReference type="SAM" id="SignalP"/>
    </source>
</evidence>
<comment type="caution">
    <text evidence="2">The sequence shown here is derived from an EMBL/GenBank/DDBJ whole genome shotgun (WGS) entry which is preliminary data.</text>
</comment>
<sequence>MDQGMSRTSFVIVVAFICVVLIAHVQSRNLALTGGVSSLFNSPFRVIGKRNQMYGLYRNADFDFRPVPLSPEQIDY</sequence>
<keyword evidence="1" id="KW-0732">Signal</keyword>
<gene>
    <name evidence="2" type="primary">Acey_s0013.g2019</name>
    <name evidence="2" type="ORF">Y032_0013g2019</name>
</gene>
<evidence type="ECO:0000313" key="3">
    <source>
        <dbReference type="Proteomes" id="UP000024635"/>
    </source>
</evidence>
<accession>A0A016VB44</accession>
<feature type="chain" id="PRO_5001489907" evidence="1">
    <location>
        <begin position="28"/>
        <end position="76"/>
    </location>
</feature>
<dbReference type="OrthoDB" id="5820621at2759"/>
<keyword evidence="3" id="KW-1185">Reference proteome</keyword>
<evidence type="ECO:0000313" key="2">
    <source>
        <dbReference type="EMBL" id="EYC24635.1"/>
    </source>
</evidence>
<reference evidence="3" key="1">
    <citation type="journal article" date="2015" name="Nat. Genet.">
        <title>The genome and transcriptome of the zoonotic hookworm Ancylostoma ceylanicum identify infection-specific gene families.</title>
        <authorList>
            <person name="Schwarz E.M."/>
            <person name="Hu Y."/>
            <person name="Antoshechkin I."/>
            <person name="Miller M.M."/>
            <person name="Sternberg P.W."/>
            <person name="Aroian R.V."/>
        </authorList>
    </citation>
    <scope>NUCLEOTIDE SEQUENCE</scope>
    <source>
        <strain evidence="3">HY135</strain>
    </source>
</reference>
<dbReference type="EMBL" id="JARK01001349">
    <property type="protein sequence ID" value="EYC24635.1"/>
    <property type="molecule type" value="Genomic_DNA"/>
</dbReference>